<sequence>MNALLRSRTALVCAAWLVALATPARALEEVPFVTSPDNVTLEMLRIAQVGPQDRLIDLGSGDGRIVIVAAQRFGARGLGVEIVPDLVRQSQENARIAGVAERAQFRVEDIFQTDLSGASVITMYLLPDVNLALRPRLLALEPGTRIVSHDWDMGDWKPDQTTVLPVPDKKVGLEKTSKVQLWTVPAQVQGLWCGAGMLQGTQFAVQQKFQEFKATMTRGQRVREYEGRIQGDTLHSLPGARTQMQLRLQGDQLVLAQADGALGLLKGAALTRASGTSCAD</sequence>
<dbReference type="EMBL" id="BMYK01000014">
    <property type="protein sequence ID" value="GHC91083.1"/>
    <property type="molecule type" value="Genomic_DNA"/>
</dbReference>
<dbReference type="CDD" id="cd02440">
    <property type="entry name" value="AdoMet_MTases"/>
    <property type="match status" value="1"/>
</dbReference>
<dbReference type="Pfam" id="PF13847">
    <property type="entry name" value="Methyltransf_31"/>
    <property type="match status" value="1"/>
</dbReference>
<keyword evidence="4" id="KW-0732">Signal</keyword>
<name>A0ABQ3G5T2_9BURK</name>
<evidence type="ECO:0000313" key="6">
    <source>
        <dbReference type="EMBL" id="GHC91083.1"/>
    </source>
</evidence>
<dbReference type="Gene3D" id="3.40.50.150">
    <property type="entry name" value="Vaccinia Virus protein VP39"/>
    <property type="match status" value="1"/>
</dbReference>
<dbReference type="InterPro" id="IPR026170">
    <property type="entry name" value="FAM173A/B"/>
</dbReference>
<accession>A0ABQ3G5T2</accession>
<dbReference type="Proteomes" id="UP000626210">
    <property type="component" value="Unassembled WGS sequence"/>
</dbReference>
<keyword evidence="1" id="KW-0489">Methyltransferase</keyword>
<feature type="chain" id="PRO_5047049836" description="Methyltransferase domain-containing protein" evidence="4">
    <location>
        <begin position="27"/>
        <end position="280"/>
    </location>
</feature>
<comment type="caution">
    <text evidence="6">The sequence shown here is derived from an EMBL/GenBank/DDBJ whole genome shotgun (WGS) entry which is preliminary data.</text>
</comment>
<evidence type="ECO:0000256" key="1">
    <source>
        <dbReference type="ARBA" id="ARBA00022603"/>
    </source>
</evidence>
<evidence type="ECO:0000256" key="2">
    <source>
        <dbReference type="ARBA" id="ARBA00022679"/>
    </source>
</evidence>
<evidence type="ECO:0000259" key="5">
    <source>
        <dbReference type="Pfam" id="PF13847"/>
    </source>
</evidence>
<gene>
    <name evidence="6" type="ORF">GCM10007320_39770</name>
</gene>
<dbReference type="SUPFAM" id="SSF53335">
    <property type="entry name" value="S-adenosyl-L-methionine-dependent methyltransferases"/>
    <property type="match status" value="1"/>
</dbReference>
<feature type="signal peptide" evidence="4">
    <location>
        <begin position="1"/>
        <end position="26"/>
    </location>
</feature>
<proteinExistence type="predicted"/>
<dbReference type="InterPro" id="IPR029063">
    <property type="entry name" value="SAM-dependent_MTases_sf"/>
</dbReference>
<evidence type="ECO:0000256" key="3">
    <source>
        <dbReference type="ARBA" id="ARBA00022691"/>
    </source>
</evidence>
<keyword evidence="2" id="KW-0808">Transferase</keyword>
<keyword evidence="3" id="KW-0949">S-adenosyl-L-methionine</keyword>
<evidence type="ECO:0000313" key="7">
    <source>
        <dbReference type="Proteomes" id="UP000626210"/>
    </source>
</evidence>
<keyword evidence="7" id="KW-1185">Reference proteome</keyword>
<organism evidence="6 7">
    <name type="scientific">Pseudorhodoferax aquiterrae</name>
    <dbReference type="NCBI Taxonomy" id="747304"/>
    <lineage>
        <taxon>Bacteria</taxon>
        <taxon>Pseudomonadati</taxon>
        <taxon>Pseudomonadota</taxon>
        <taxon>Betaproteobacteria</taxon>
        <taxon>Burkholderiales</taxon>
        <taxon>Comamonadaceae</taxon>
    </lineage>
</organism>
<dbReference type="RefSeq" id="WP_189688642.1">
    <property type="nucleotide sequence ID" value="NZ_BMYK01000014.1"/>
</dbReference>
<dbReference type="PANTHER" id="PTHR13610">
    <property type="entry name" value="METHYLTRANSFERASE DOMAIN-CONTAINING PROTEIN"/>
    <property type="match status" value="1"/>
</dbReference>
<evidence type="ECO:0000256" key="4">
    <source>
        <dbReference type="SAM" id="SignalP"/>
    </source>
</evidence>
<feature type="domain" description="Methyltransferase" evidence="5">
    <location>
        <begin position="53"/>
        <end position="152"/>
    </location>
</feature>
<reference evidence="7" key="1">
    <citation type="journal article" date="2019" name="Int. J. Syst. Evol. Microbiol.">
        <title>The Global Catalogue of Microorganisms (GCM) 10K type strain sequencing project: providing services to taxonomists for standard genome sequencing and annotation.</title>
        <authorList>
            <consortium name="The Broad Institute Genomics Platform"/>
            <consortium name="The Broad Institute Genome Sequencing Center for Infectious Disease"/>
            <person name="Wu L."/>
            <person name="Ma J."/>
        </authorList>
    </citation>
    <scope>NUCLEOTIDE SEQUENCE [LARGE SCALE GENOMIC DNA]</scope>
    <source>
        <strain evidence="7">KCTC 23314</strain>
    </source>
</reference>
<protein>
    <recommendedName>
        <fullName evidence="5">Methyltransferase domain-containing protein</fullName>
    </recommendedName>
</protein>
<dbReference type="PANTHER" id="PTHR13610:SF11">
    <property type="entry name" value="METHYLTRANSFERASE DOMAIN-CONTAINING PROTEIN"/>
    <property type="match status" value="1"/>
</dbReference>
<dbReference type="InterPro" id="IPR025714">
    <property type="entry name" value="Methyltranfer_dom"/>
</dbReference>